<dbReference type="EMBL" id="VFMO01000001">
    <property type="protein sequence ID" value="TQJ14951.1"/>
    <property type="molecule type" value="Genomic_DNA"/>
</dbReference>
<dbReference type="PANTHER" id="PTHR43630:SF2">
    <property type="entry name" value="GLYCOSYLTRANSFERASE"/>
    <property type="match status" value="1"/>
</dbReference>
<dbReference type="RefSeq" id="WP_141928677.1">
    <property type="nucleotide sequence ID" value="NZ_BAABCI010000006.1"/>
</dbReference>
<dbReference type="GO" id="GO:0016740">
    <property type="term" value="F:transferase activity"/>
    <property type="evidence" value="ECO:0007669"/>
    <property type="project" value="UniProtKB-KW"/>
</dbReference>
<dbReference type="OrthoDB" id="5243838at2"/>
<dbReference type="Pfam" id="PF00535">
    <property type="entry name" value="Glycos_transf_2"/>
    <property type="match status" value="1"/>
</dbReference>
<name>A0A542EHY5_9MICO</name>
<keyword evidence="3" id="KW-1185">Reference proteome</keyword>
<comment type="caution">
    <text evidence="2">The sequence shown here is derived from an EMBL/GenBank/DDBJ whole genome shotgun (WGS) entry which is preliminary data.</text>
</comment>
<proteinExistence type="predicted"/>
<dbReference type="SUPFAM" id="SSF53448">
    <property type="entry name" value="Nucleotide-diphospho-sugar transferases"/>
    <property type="match status" value="1"/>
</dbReference>
<evidence type="ECO:0000259" key="1">
    <source>
        <dbReference type="Pfam" id="PF00535"/>
    </source>
</evidence>
<keyword evidence="2" id="KW-0808">Transferase</keyword>
<dbReference type="CDD" id="cd00761">
    <property type="entry name" value="Glyco_tranf_GTA_type"/>
    <property type="match status" value="1"/>
</dbReference>
<dbReference type="InterPro" id="IPR001173">
    <property type="entry name" value="Glyco_trans_2-like"/>
</dbReference>
<dbReference type="InterPro" id="IPR029044">
    <property type="entry name" value="Nucleotide-diphossugar_trans"/>
</dbReference>
<evidence type="ECO:0000313" key="3">
    <source>
        <dbReference type="Proteomes" id="UP000320806"/>
    </source>
</evidence>
<sequence>MNDRSVGNAMVTVVVPTRNNERTIEECLKSVVAQTYRPLELIVVDNHSTDATPQIAARYADRVLTGGPERSAQRNLGIEQAVGEWVLWLDSDMILPPKSIEVAVETALSTGADGVALPERTTGEGFWTACRALERECYLDQPWLHNPRLLRRDFLLGDGGFHLDMSGPEDADLRMRMLAAGARIELAPVVIDHDEGRLTLRDVMSKRYYYGRSIPAFAQQHEGAVGAQGKALIKAYVDNRARLARDPQHAAGMVALRSMEVVGYTLGARRGRRDRARDRAATGS</sequence>
<accession>A0A542EHY5</accession>
<evidence type="ECO:0000313" key="2">
    <source>
        <dbReference type="EMBL" id="TQJ14951.1"/>
    </source>
</evidence>
<dbReference type="PANTHER" id="PTHR43630">
    <property type="entry name" value="POLY-BETA-1,6-N-ACETYL-D-GLUCOSAMINE SYNTHASE"/>
    <property type="match status" value="1"/>
</dbReference>
<reference evidence="2 3" key="1">
    <citation type="submission" date="2019-06" db="EMBL/GenBank/DDBJ databases">
        <title>Sequencing the genomes of 1000 actinobacteria strains.</title>
        <authorList>
            <person name="Klenk H.-P."/>
        </authorList>
    </citation>
    <scope>NUCLEOTIDE SEQUENCE [LARGE SCALE GENOMIC DNA]</scope>
    <source>
        <strain evidence="2 3">DSM 19828</strain>
    </source>
</reference>
<protein>
    <submittedName>
        <fullName evidence="2">Glycosyl transferase family 2</fullName>
    </submittedName>
</protein>
<dbReference type="Gene3D" id="3.90.550.10">
    <property type="entry name" value="Spore Coat Polysaccharide Biosynthesis Protein SpsA, Chain A"/>
    <property type="match status" value="1"/>
</dbReference>
<dbReference type="AlphaFoldDB" id="A0A542EHY5"/>
<organism evidence="2 3">
    <name type="scientific">Yimella lutea</name>
    <dbReference type="NCBI Taxonomy" id="587872"/>
    <lineage>
        <taxon>Bacteria</taxon>
        <taxon>Bacillati</taxon>
        <taxon>Actinomycetota</taxon>
        <taxon>Actinomycetes</taxon>
        <taxon>Micrococcales</taxon>
        <taxon>Dermacoccaceae</taxon>
        <taxon>Yimella</taxon>
    </lineage>
</organism>
<feature type="domain" description="Glycosyltransferase 2-like" evidence="1">
    <location>
        <begin position="12"/>
        <end position="117"/>
    </location>
</feature>
<dbReference type="Proteomes" id="UP000320806">
    <property type="component" value="Unassembled WGS sequence"/>
</dbReference>
<gene>
    <name evidence="2" type="ORF">FB459_2467</name>
</gene>